<evidence type="ECO:0000256" key="1">
    <source>
        <dbReference type="ARBA" id="ARBA00010333"/>
    </source>
</evidence>
<dbReference type="PANTHER" id="PTHR35936">
    <property type="entry name" value="MEMBRANE-BOUND LYTIC MUREIN TRANSGLYCOSYLASE F"/>
    <property type="match status" value="1"/>
</dbReference>
<evidence type="ECO:0000313" key="5">
    <source>
        <dbReference type="EMBL" id="BBA33934.1"/>
    </source>
</evidence>
<dbReference type="PANTHER" id="PTHR35936:SF17">
    <property type="entry name" value="ARGININE-BINDING EXTRACELLULAR PROTEIN ARTP"/>
    <property type="match status" value="1"/>
</dbReference>
<gene>
    <name evidence="5" type="ORF">sS8_1980</name>
</gene>
<dbReference type="InterPro" id="IPR001638">
    <property type="entry name" value="Solute-binding_3/MltF_N"/>
</dbReference>
<dbReference type="EMBL" id="AP017928">
    <property type="protein sequence ID" value="BBA33934.1"/>
    <property type="molecule type" value="Genomic_DNA"/>
</dbReference>
<dbReference type="KEGG" id="mmai:sS8_1980"/>
<dbReference type="NCBIfam" id="TIGR03871">
    <property type="entry name" value="ABC_peri_MoxJ_2"/>
    <property type="match status" value="1"/>
</dbReference>
<dbReference type="SMART" id="SM00062">
    <property type="entry name" value="PBPb"/>
    <property type="match status" value="1"/>
</dbReference>
<keyword evidence="2 3" id="KW-0732">Signal</keyword>
<dbReference type="AlphaFoldDB" id="A0A250KQV3"/>
<dbReference type="Pfam" id="PF00497">
    <property type="entry name" value="SBP_bac_3"/>
    <property type="match status" value="1"/>
</dbReference>
<evidence type="ECO:0000313" key="6">
    <source>
        <dbReference type="Proteomes" id="UP000266313"/>
    </source>
</evidence>
<evidence type="ECO:0000256" key="2">
    <source>
        <dbReference type="ARBA" id="ARBA00022729"/>
    </source>
</evidence>
<accession>A0A250KQV3</accession>
<dbReference type="Gene3D" id="3.40.190.10">
    <property type="entry name" value="Periplasmic binding protein-like II"/>
    <property type="match status" value="2"/>
</dbReference>
<dbReference type="OrthoDB" id="176845at2"/>
<dbReference type="InterPro" id="IPR022448">
    <property type="entry name" value="Quinoprotein_dehydrogenase"/>
</dbReference>
<name>A0A250KQV3_9GAMM</name>
<feature type="signal peptide" evidence="3">
    <location>
        <begin position="1"/>
        <end position="22"/>
    </location>
</feature>
<evidence type="ECO:0000259" key="4">
    <source>
        <dbReference type="SMART" id="SM00062"/>
    </source>
</evidence>
<proteinExistence type="inferred from homology"/>
<keyword evidence="6" id="KW-1185">Reference proteome</keyword>
<feature type="domain" description="Solute-binding protein family 3/N-terminal" evidence="4">
    <location>
        <begin position="28"/>
        <end position="266"/>
    </location>
</feature>
<evidence type="ECO:0000256" key="3">
    <source>
        <dbReference type="SAM" id="SignalP"/>
    </source>
</evidence>
<sequence length="270" mass="30103">MIGGLRRIALCLSLSIAASAYAAEGTKVLRVCADPNNLPFSNRHGEGFENRLAEIMARELGRKLEYTWWAQRRGFFRNTLIAGRCDLVMGVPSGFEMTLTTRPYYRSSYALVYRKNAGYAPRSLDDPRLRTLRIGLHFIGDDYSNPPPAEALARRGIIRNVVGYSIYGDYRKPNPPARLIEAVARGDIDVAIAWGPLAGYFAKRQPVKLAVVPLPTPDEARAQPFEFSIAMGVRKGDEPLRAALDEALARKRGQIDRLLKQYGVPLVEPQ</sequence>
<organism evidence="5 6">
    <name type="scientific">Methylocaldum marinum</name>
    <dbReference type="NCBI Taxonomy" id="1432792"/>
    <lineage>
        <taxon>Bacteria</taxon>
        <taxon>Pseudomonadati</taxon>
        <taxon>Pseudomonadota</taxon>
        <taxon>Gammaproteobacteria</taxon>
        <taxon>Methylococcales</taxon>
        <taxon>Methylococcaceae</taxon>
        <taxon>Methylocaldum</taxon>
    </lineage>
</organism>
<dbReference type="SUPFAM" id="SSF53850">
    <property type="entry name" value="Periplasmic binding protein-like II"/>
    <property type="match status" value="1"/>
</dbReference>
<dbReference type="Proteomes" id="UP000266313">
    <property type="component" value="Chromosome"/>
</dbReference>
<reference evidence="5 6" key="1">
    <citation type="submission" date="2016-12" db="EMBL/GenBank/DDBJ databases">
        <title>Genome sequencing of Methylocaldum marinum.</title>
        <authorList>
            <person name="Takeuchi M."/>
            <person name="Kamagata Y."/>
            <person name="Hiraoka S."/>
            <person name="Oshima K."/>
            <person name="Hattori M."/>
            <person name="Iwasaki W."/>
        </authorList>
    </citation>
    <scope>NUCLEOTIDE SEQUENCE [LARGE SCALE GENOMIC DNA]</scope>
    <source>
        <strain evidence="5 6">S8</strain>
    </source>
</reference>
<comment type="similarity">
    <text evidence="1">Belongs to the bacterial solute-binding protein 3 family.</text>
</comment>
<feature type="chain" id="PRO_5012354723" evidence="3">
    <location>
        <begin position="23"/>
        <end position="270"/>
    </location>
</feature>
<dbReference type="RefSeq" id="WP_119629449.1">
    <property type="nucleotide sequence ID" value="NZ_AP017928.1"/>
</dbReference>
<protein>
    <submittedName>
        <fullName evidence="5">Quinoprotein dehydrogenase-associated probable ABC transporter substrate-binding protein</fullName>
    </submittedName>
</protein>